<comment type="caution">
    <text evidence="1">The sequence shown here is derived from an EMBL/GenBank/DDBJ whole genome shotgun (WGS) entry which is preliminary data.</text>
</comment>
<sequence length="102" mass="11765">MRKTWEFDVKGHAVRVTNSWLHGVKLYIDGDFRDEDRSFLAFGNEVRLSARVGEIGVIEIEPRALLFAVEIDAYFIEGKHRSCVFSSTKRLSLAHQRAKRIT</sequence>
<keyword evidence="2" id="KW-1185">Reference proteome</keyword>
<gene>
    <name evidence="1" type="ORF">CWE09_10785</name>
</gene>
<proteinExistence type="predicted"/>
<dbReference type="OrthoDB" id="7067095at2"/>
<dbReference type="EMBL" id="PIPL01000002">
    <property type="protein sequence ID" value="RUO24353.1"/>
    <property type="molecule type" value="Genomic_DNA"/>
</dbReference>
<accession>A0A432W4C2</accession>
<evidence type="ECO:0000313" key="1">
    <source>
        <dbReference type="EMBL" id="RUO24353.1"/>
    </source>
</evidence>
<dbReference type="RefSeq" id="WP_126804057.1">
    <property type="nucleotide sequence ID" value="NZ_PIPL01000002.1"/>
</dbReference>
<dbReference type="AlphaFoldDB" id="A0A432W4C2"/>
<name>A0A432W4C2_9GAMM</name>
<reference evidence="1 2" key="1">
    <citation type="journal article" date="2011" name="Front. Microbiol.">
        <title>Genomic signatures of strain selection and enhancement in Bacillus atrophaeus var. globigii, a historical biowarfare simulant.</title>
        <authorList>
            <person name="Gibbons H.S."/>
            <person name="Broomall S.M."/>
            <person name="McNew L.A."/>
            <person name="Daligault H."/>
            <person name="Chapman C."/>
            <person name="Bruce D."/>
            <person name="Karavis M."/>
            <person name="Krepps M."/>
            <person name="McGregor P.A."/>
            <person name="Hong C."/>
            <person name="Park K.H."/>
            <person name="Akmal A."/>
            <person name="Feldman A."/>
            <person name="Lin J.S."/>
            <person name="Chang W.E."/>
            <person name="Higgs B.W."/>
            <person name="Demirev P."/>
            <person name="Lindquist J."/>
            <person name="Liem A."/>
            <person name="Fochler E."/>
            <person name="Read T.D."/>
            <person name="Tapia R."/>
            <person name="Johnson S."/>
            <person name="Bishop-Lilly K.A."/>
            <person name="Detter C."/>
            <person name="Han C."/>
            <person name="Sozhamannan S."/>
            <person name="Rosenzweig C.N."/>
            <person name="Skowronski E.W."/>
        </authorList>
    </citation>
    <scope>NUCLEOTIDE SEQUENCE [LARGE SCALE GENOMIC DNA]</scope>
    <source>
        <strain evidence="1 2">MLST1</strain>
    </source>
</reference>
<organism evidence="1 2">
    <name type="scientific">Aliidiomarina minuta</name>
    <dbReference type="NCBI Taxonomy" id="880057"/>
    <lineage>
        <taxon>Bacteria</taxon>
        <taxon>Pseudomonadati</taxon>
        <taxon>Pseudomonadota</taxon>
        <taxon>Gammaproteobacteria</taxon>
        <taxon>Alteromonadales</taxon>
        <taxon>Idiomarinaceae</taxon>
        <taxon>Aliidiomarina</taxon>
    </lineage>
</organism>
<dbReference type="Proteomes" id="UP000288293">
    <property type="component" value="Unassembled WGS sequence"/>
</dbReference>
<evidence type="ECO:0000313" key="2">
    <source>
        <dbReference type="Proteomes" id="UP000288293"/>
    </source>
</evidence>
<protein>
    <submittedName>
        <fullName evidence="1">Uncharacterized protein</fullName>
    </submittedName>
</protein>